<reference evidence="1" key="3">
    <citation type="submission" date="2011-03" db="EMBL/GenBank/DDBJ databases">
        <title>Annotation of Magnaporthe poae ATCC 64411.</title>
        <authorList>
            <person name="Ma L.-J."/>
            <person name="Dead R."/>
            <person name="Young S.K."/>
            <person name="Zeng Q."/>
            <person name="Gargeya S."/>
            <person name="Fitzgerald M."/>
            <person name="Haas B."/>
            <person name="Abouelleil A."/>
            <person name="Alvarado L."/>
            <person name="Arachchi H.M."/>
            <person name="Berlin A."/>
            <person name="Brown A."/>
            <person name="Chapman S.B."/>
            <person name="Chen Z."/>
            <person name="Dunbar C."/>
            <person name="Freedman E."/>
            <person name="Gearin G."/>
            <person name="Gellesch M."/>
            <person name="Goldberg J."/>
            <person name="Griggs A."/>
            <person name="Gujja S."/>
            <person name="Heiman D."/>
            <person name="Howarth C."/>
            <person name="Larson L."/>
            <person name="Lui A."/>
            <person name="MacDonald P.J.P."/>
            <person name="Mehta T."/>
            <person name="Montmayeur A."/>
            <person name="Murphy C."/>
            <person name="Neiman D."/>
            <person name="Pearson M."/>
            <person name="Priest M."/>
            <person name="Roberts A."/>
            <person name="Saif S."/>
            <person name="Shea T."/>
            <person name="Shenoy N."/>
            <person name="Sisk P."/>
            <person name="Stolte C."/>
            <person name="Sykes S."/>
            <person name="Yandava C."/>
            <person name="Wortman J."/>
            <person name="Nusbaum C."/>
            <person name="Birren B."/>
        </authorList>
    </citation>
    <scope>NUCLEOTIDE SEQUENCE</scope>
    <source>
        <strain evidence="1">ATCC 64411</strain>
    </source>
</reference>
<proteinExistence type="predicted"/>
<protein>
    <submittedName>
        <fullName evidence="1 2">Uncharacterized protein</fullName>
    </submittedName>
</protein>
<dbReference type="Proteomes" id="UP000011715">
    <property type="component" value="Unassembled WGS sequence"/>
</dbReference>
<dbReference type="EnsemblFungi" id="MAPG_11559T0">
    <property type="protein sequence ID" value="MAPG_11559T0"/>
    <property type="gene ID" value="MAPG_11559"/>
</dbReference>
<reference evidence="3" key="1">
    <citation type="submission" date="2010-05" db="EMBL/GenBank/DDBJ databases">
        <title>The genome sequence of Magnaporthe poae strain ATCC 64411.</title>
        <authorList>
            <person name="Ma L.-J."/>
            <person name="Dead R."/>
            <person name="Young S."/>
            <person name="Zeng Q."/>
            <person name="Koehrsen M."/>
            <person name="Alvarado L."/>
            <person name="Berlin A."/>
            <person name="Chapman S.B."/>
            <person name="Chen Z."/>
            <person name="Freedman E."/>
            <person name="Gellesch M."/>
            <person name="Goldberg J."/>
            <person name="Griggs A."/>
            <person name="Gujja S."/>
            <person name="Heilman E.R."/>
            <person name="Heiman D."/>
            <person name="Hepburn T."/>
            <person name="Howarth C."/>
            <person name="Jen D."/>
            <person name="Larson L."/>
            <person name="Mehta T."/>
            <person name="Neiman D."/>
            <person name="Pearson M."/>
            <person name="Roberts A."/>
            <person name="Saif S."/>
            <person name="Shea T."/>
            <person name="Shenoy N."/>
            <person name="Sisk P."/>
            <person name="Stolte C."/>
            <person name="Sykes S."/>
            <person name="Walk T."/>
            <person name="White J."/>
            <person name="Yandava C."/>
            <person name="Haas B."/>
            <person name="Nusbaum C."/>
            <person name="Birren B."/>
        </authorList>
    </citation>
    <scope>NUCLEOTIDE SEQUENCE [LARGE SCALE GENOMIC DNA]</scope>
    <source>
        <strain evidence="3">ATCC 64411 / 73-15</strain>
    </source>
</reference>
<dbReference type="eggNOG" id="ENOG502TK6J">
    <property type="taxonomic scope" value="Eukaryota"/>
</dbReference>
<gene>
    <name evidence="1" type="ORF">MAPG_11559</name>
</gene>
<accession>A0A0C4EFK8</accession>
<sequence>MTGRFCNTNVREGGADLSLEIPQSEITRVLRGVAVAMKSSDDELSLIQGWLIPRSSKDKTVGVASLTMSSSVDDISPVVLSVSDWLALVPAAAQDAESCEQGGIVRTKLLARFTVGLAFLRQKSRQNRLVSPAELEFVWRLTCDMLSNSANLPNPLGTAARSAQGFLGIALCSLVRNGKIDELFRLHVWLPDGHRGNPDFAIHSHQPWAQSWILAGEGKDCAFHVERVADPALATHNEYSLRWSGSSGNNTAEKTYKTHQMFSIVEKTEQSVRASPVHTELHTRDMSYTIPAASFHTTRVEPGVLHATLFFFDAERGFINESRVLGPVDGNAFIQHRDPAGTTPAMLAKQVDALRTCEALRMECT</sequence>
<keyword evidence="3" id="KW-1185">Reference proteome</keyword>
<name>A0A0C4EFK8_MAGP6</name>
<dbReference type="OMA" id="HTRDMSY"/>
<dbReference type="EMBL" id="ADBL01002847">
    <property type="status" value="NOT_ANNOTATED_CDS"/>
    <property type="molecule type" value="Genomic_DNA"/>
</dbReference>
<evidence type="ECO:0000313" key="3">
    <source>
        <dbReference type="Proteomes" id="UP000011715"/>
    </source>
</evidence>
<evidence type="ECO:0000313" key="1">
    <source>
        <dbReference type="EMBL" id="KLU92614.1"/>
    </source>
</evidence>
<dbReference type="OrthoDB" id="423576at2759"/>
<dbReference type="AlphaFoldDB" id="A0A0C4EFK8"/>
<reference evidence="2" key="4">
    <citation type="journal article" date="2015" name="G3 (Bethesda)">
        <title>Genome sequences of three phytopathogenic species of the Magnaporthaceae family of fungi.</title>
        <authorList>
            <person name="Okagaki L.H."/>
            <person name="Nunes C.C."/>
            <person name="Sailsbery J."/>
            <person name="Clay B."/>
            <person name="Brown D."/>
            <person name="John T."/>
            <person name="Oh Y."/>
            <person name="Young N."/>
            <person name="Fitzgerald M."/>
            <person name="Haas B.J."/>
            <person name="Zeng Q."/>
            <person name="Young S."/>
            <person name="Adiconis X."/>
            <person name="Fan L."/>
            <person name="Levin J.Z."/>
            <person name="Mitchell T.K."/>
            <person name="Okubara P.A."/>
            <person name="Farman M.L."/>
            <person name="Kohn L.M."/>
            <person name="Birren B."/>
            <person name="Ma L.-J."/>
            <person name="Dean R.A."/>
        </authorList>
    </citation>
    <scope>NUCLEOTIDE SEQUENCE</scope>
    <source>
        <strain evidence="2">ATCC 64411 / 73-15</strain>
    </source>
</reference>
<dbReference type="EMBL" id="GL876982">
    <property type="protein sequence ID" value="KLU92614.1"/>
    <property type="molecule type" value="Genomic_DNA"/>
</dbReference>
<evidence type="ECO:0000313" key="2">
    <source>
        <dbReference type="EnsemblFungi" id="MAPG_11559T0"/>
    </source>
</evidence>
<reference evidence="2" key="5">
    <citation type="submission" date="2015-06" db="UniProtKB">
        <authorList>
            <consortium name="EnsemblFungi"/>
        </authorList>
    </citation>
    <scope>IDENTIFICATION</scope>
    <source>
        <strain evidence="2">ATCC 64411</strain>
    </source>
</reference>
<dbReference type="VEuPathDB" id="FungiDB:MAPG_11559"/>
<reference evidence="1" key="2">
    <citation type="submission" date="2010-05" db="EMBL/GenBank/DDBJ databases">
        <title>The Genome Sequence of Magnaporthe poae strain ATCC 64411.</title>
        <authorList>
            <consortium name="The Broad Institute Genome Sequencing Platform"/>
            <consortium name="Broad Institute Genome Sequencing Center for Infectious Disease"/>
            <person name="Ma L.-J."/>
            <person name="Dead R."/>
            <person name="Young S."/>
            <person name="Zeng Q."/>
            <person name="Koehrsen M."/>
            <person name="Alvarado L."/>
            <person name="Berlin A."/>
            <person name="Chapman S.B."/>
            <person name="Chen Z."/>
            <person name="Freedman E."/>
            <person name="Gellesch M."/>
            <person name="Goldberg J."/>
            <person name="Griggs A."/>
            <person name="Gujja S."/>
            <person name="Heilman E.R."/>
            <person name="Heiman D."/>
            <person name="Hepburn T."/>
            <person name="Howarth C."/>
            <person name="Jen D."/>
            <person name="Larson L."/>
            <person name="Mehta T."/>
            <person name="Neiman D."/>
            <person name="Pearson M."/>
            <person name="Roberts A."/>
            <person name="Saif S."/>
            <person name="Shea T."/>
            <person name="Shenoy N."/>
            <person name="Sisk P."/>
            <person name="Stolte C."/>
            <person name="Sykes S."/>
            <person name="Walk T."/>
            <person name="White J."/>
            <person name="Yandava C."/>
            <person name="Haas B."/>
            <person name="Nusbaum C."/>
            <person name="Birren B."/>
        </authorList>
    </citation>
    <scope>NUCLEOTIDE SEQUENCE</scope>
    <source>
        <strain evidence="1">ATCC 64411</strain>
    </source>
</reference>
<organism evidence="2 3">
    <name type="scientific">Magnaporthiopsis poae (strain ATCC 64411 / 73-15)</name>
    <name type="common">Kentucky bluegrass fungus</name>
    <name type="synonym">Magnaporthe poae</name>
    <dbReference type="NCBI Taxonomy" id="644358"/>
    <lineage>
        <taxon>Eukaryota</taxon>
        <taxon>Fungi</taxon>
        <taxon>Dikarya</taxon>
        <taxon>Ascomycota</taxon>
        <taxon>Pezizomycotina</taxon>
        <taxon>Sordariomycetes</taxon>
        <taxon>Sordariomycetidae</taxon>
        <taxon>Magnaporthales</taxon>
        <taxon>Magnaporthaceae</taxon>
        <taxon>Magnaporthiopsis</taxon>
    </lineage>
</organism>